<proteinExistence type="predicted"/>
<dbReference type="EMBL" id="CP146607">
    <property type="protein sequence ID" value="WYK20190.1"/>
    <property type="molecule type" value="Genomic_DNA"/>
</dbReference>
<keyword evidence="1" id="KW-0732">Signal</keyword>
<geneLocation type="plasmid" evidence="2 3">
    <name>unnamed1</name>
</geneLocation>
<feature type="signal peptide" evidence="1">
    <location>
        <begin position="1"/>
        <end position="21"/>
    </location>
</feature>
<accession>A0ABZ2TM72</accession>
<keyword evidence="2" id="KW-0614">Plasmid</keyword>
<evidence type="ECO:0000256" key="1">
    <source>
        <dbReference type="SAM" id="SignalP"/>
    </source>
</evidence>
<reference evidence="2 3" key="1">
    <citation type="submission" date="2024-02" db="EMBL/GenBank/DDBJ databases">
        <title>Roseovarius strain W115 nov., isolated from a marine algae.</title>
        <authorList>
            <person name="Lee M.W."/>
            <person name="Lee J.K."/>
            <person name="Kim J.M."/>
            <person name="Choi D.G."/>
            <person name="Baek J.H."/>
            <person name="Bayburt H."/>
            <person name="Jung J.J."/>
            <person name="Han D.M."/>
            <person name="Jeon C.O."/>
        </authorList>
    </citation>
    <scope>NUCLEOTIDE SEQUENCE [LARGE SCALE GENOMIC DNA]</scope>
    <source>
        <strain evidence="2 3">W115</strain>
        <plasmid evidence="2 3">unnamed1</plasmid>
    </source>
</reference>
<evidence type="ECO:0000313" key="2">
    <source>
        <dbReference type="EMBL" id="WYK20190.1"/>
    </source>
</evidence>
<dbReference type="Proteomes" id="UP001281305">
    <property type="component" value="Plasmid unnamed1"/>
</dbReference>
<sequence length="133" mass="15408">MKICNLLLLAAISFSSATAFAQGLVPAMDSEYEFCQKRPPEPEWVQNLHVRESYKRLLIQSIYRLEGYQRVAASGDCRCETLFPPWSSAVQHYNDNFLHLEQFEAMQTRRDFQDQGSALRRSVQELCEAEGNW</sequence>
<gene>
    <name evidence="2" type="ORF">RZS32_018520</name>
</gene>
<keyword evidence="3" id="KW-1185">Reference proteome</keyword>
<evidence type="ECO:0000313" key="3">
    <source>
        <dbReference type="Proteomes" id="UP001281305"/>
    </source>
</evidence>
<name>A0ABZ2TM72_9RHOB</name>
<feature type="chain" id="PRO_5046528309" evidence="1">
    <location>
        <begin position="22"/>
        <end position="133"/>
    </location>
</feature>
<dbReference type="RefSeq" id="WP_317054327.1">
    <property type="nucleotide sequence ID" value="NZ_CP146607.1"/>
</dbReference>
<protein>
    <submittedName>
        <fullName evidence="2">Uncharacterized protein</fullName>
    </submittedName>
</protein>
<organism evidence="2 3">
    <name type="scientific">Roseovarius rhodophyticola</name>
    <dbReference type="NCBI Taxonomy" id="3080827"/>
    <lineage>
        <taxon>Bacteria</taxon>
        <taxon>Pseudomonadati</taxon>
        <taxon>Pseudomonadota</taxon>
        <taxon>Alphaproteobacteria</taxon>
        <taxon>Rhodobacterales</taxon>
        <taxon>Roseobacteraceae</taxon>
        <taxon>Roseovarius</taxon>
    </lineage>
</organism>